<gene>
    <name evidence="1" type="ORF">PL2TA16_05415</name>
</gene>
<dbReference type="AlphaFoldDB" id="V4HV26"/>
<dbReference type="GeneID" id="29918104"/>
<reference evidence="2" key="1">
    <citation type="journal article" date="2014" name="Nat. Chem. Biol.">
        <title>Biosynthesis of polybrominated aromatic organic compounds by marine bacteria.</title>
        <authorList>
            <person name="Agarwal V."/>
            <person name="El Gamal A.A."/>
            <person name="Yamanaka K."/>
            <person name="Poth D."/>
            <person name="Kersten R.D."/>
            <person name="Schorn M."/>
            <person name="Allen E.E."/>
            <person name="Moore B.S."/>
        </authorList>
    </citation>
    <scope>NUCLEOTIDE SEQUENCE [LARGE SCALE GENOMIC DNA]</scope>
    <source>
        <strain evidence="2">2ta16</strain>
    </source>
</reference>
<evidence type="ECO:0000313" key="1">
    <source>
        <dbReference type="EMBL" id="ESP91774.1"/>
    </source>
</evidence>
<dbReference type="PATRIC" id="fig|1353533.3.peg.4012"/>
<dbReference type="EMBL" id="AUSV01000092">
    <property type="protein sequence ID" value="ESP91774.1"/>
    <property type="molecule type" value="Genomic_DNA"/>
</dbReference>
<protein>
    <submittedName>
        <fullName evidence="1">Uncharacterized protein</fullName>
    </submittedName>
</protein>
<proteinExistence type="predicted"/>
<dbReference type="RefSeq" id="WP_023400867.1">
    <property type="nucleotide sequence ID" value="NZ_AUSV01000092.1"/>
</dbReference>
<comment type="caution">
    <text evidence="1">The sequence shown here is derived from an EMBL/GenBank/DDBJ whole genome shotgun (WGS) entry which is preliminary data.</text>
</comment>
<evidence type="ECO:0000313" key="2">
    <source>
        <dbReference type="Proteomes" id="UP000017820"/>
    </source>
</evidence>
<organism evidence="1 2">
    <name type="scientific">Pseudoalteromonas luteoviolacea (strain 2ta16)</name>
    <dbReference type="NCBI Taxonomy" id="1353533"/>
    <lineage>
        <taxon>Bacteria</taxon>
        <taxon>Pseudomonadati</taxon>
        <taxon>Pseudomonadota</taxon>
        <taxon>Gammaproteobacteria</taxon>
        <taxon>Alteromonadales</taxon>
        <taxon>Pseudoalteromonadaceae</taxon>
        <taxon>Pseudoalteromonas</taxon>
    </lineage>
</organism>
<name>V4HV26_PSEL2</name>
<sequence length="88" mass="9641">MNSPFRTIRKLQTLGLNRCDLVSDGVRTNSPSKVSSIDVQPIYSQFKEGQQLTISACISISGGNTAYKAPRTAQRQFGNIPIAIDKLK</sequence>
<accession>V4HV26</accession>
<dbReference type="Proteomes" id="UP000017820">
    <property type="component" value="Unassembled WGS sequence"/>
</dbReference>